<dbReference type="Pfam" id="PF07715">
    <property type="entry name" value="Plug"/>
    <property type="match status" value="1"/>
</dbReference>
<dbReference type="InterPro" id="IPR039426">
    <property type="entry name" value="TonB-dep_rcpt-like"/>
</dbReference>
<sequence>MKKNLHTLKTSCFKLFPILILMLISNEILAQRIHVNGQVLDSYSRESLPGATIQVKDSPATAVTDAEGRFRMYAEVGDILLIKFVGFKSQEILASEDEQNVTIYLKENVTELSEVEVTAALGFSRPAKELGSSAQIVDSENLNQGKTVNPLFGLSSKVAGLRINMYDSKVDPAAQVVLRGNRSLQRSSGIDGRNPNEPIYVVDGVPIPDISRLNPNDIESITVLKGANAAALYGSEGVNGALMITTKRGRKGEGIVRISNTTTFSNVYFLPEAQTLYGQGNNGVYSPTTFESWGPAFDGTSRPFGNPLPDGTQPMLTYAAPSRDNRLNLFQTGVNVQNDVSFSGGDDVSTYFLSAQYVTQTGIIPEDKNNRVNLRFNGSRDFGKLKTSYNINFINNKKDITPDGPWISSYRMPANFDYDMIRNWEDLNSPGNPNNYFIPNGSWLRNPYFLIDNIRNQNNQQILNGKIELNYAVAPWMDVLYRVGMYSSTDEVRNFTNKYQAEGTRNTPGSVSDQSLFYRRLNSDLIISLKKDFGDFSNRLLLGQNIRTDYRKTQNVSASNLLYTDIINPDSRQGELGGGSGITEQRSLAVYGEYVAGYKDLLFVTFTGRNDWISTLSKENRSYFYPGVSASLVASEAIPALRQVRKLSFAKIYTSWNKTGNVTLSPYQLNNAYSQSNGFPFGNSIGFLPGLTNPNPNIQPEFVTSFEAGFQLGMFNHRLYVDGAYVYSDADGQISNANISRATGYNAMLVNSGRMTNNIIELSVSGDVVRTMDWNFNLGFNFTYTNNVVRELYGGAEFRQNFRQSYAFVGDQFPMLWVSDYQRTLDGRVVVDAETGDPLVAPDNVKLGPMVPPYMMGINSRIDYKGFSLAAQFDWRMGGWFYSETIPPMYEFGTHPITAAYGREAFVWPNSVIETSPGVFVENTSLTTSGGGKEFWTRQGAVQSNTAAKADFFKLRELSLSYTVPATLLQGQKIFREASVGVVATNLFIITHSSNNIGDPEYLYNNTDGYYSFRQVPPMRTIGFTVNASF</sequence>
<comment type="caution">
    <text evidence="9">The sequence shown here is derived from an EMBL/GenBank/DDBJ whole genome shotgun (WGS) entry which is preliminary data.</text>
</comment>
<dbReference type="SUPFAM" id="SSF49464">
    <property type="entry name" value="Carboxypeptidase regulatory domain-like"/>
    <property type="match status" value="1"/>
</dbReference>
<dbReference type="InterPro" id="IPR036942">
    <property type="entry name" value="Beta-barrel_TonB_sf"/>
</dbReference>
<dbReference type="EMBL" id="JAKZGS010000008">
    <property type="protein sequence ID" value="MCH7398585.1"/>
    <property type="molecule type" value="Genomic_DNA"/>
</dbReference>
<keyword evidence="10" id="KW-1185">Reference proteome</keyword>
<dbReference type="InterPro" id="IPR037066">
    <property type="entry name" value="Plug_dom_sf"/>
</dbReference>
<gene>
    <name evidence="9" type="ORF">MM236_11315</name>
</gene>
<dbReference type="PROSITE" id="PS52016">
    <property type="entry name" value="TONB_DEPENDENT_REC_3"/>
    <property type="match status" value="1"/>
</dbReference>
<accession>A0ABS9UPN6</accession>
<dbReference type="RefSeq" id="WP_241275096.1">
    <property type="nucleotide sequence ID" value="NZ_JAKZGS010000008.1"/>
</dbReference>
<dbReference type="Proteomes" id="UP001165488">
    <property type="component" value="Unassembled WGS sequence"/>
</dbReference>
<reference evidence="9" key="1">
    <citation type="submission" date="2022-03" db="EMBL/GenBank/DDBJ databases">
        <title>De novo assembled genomes of Belliella spp. (Cyclobacteriaceae) strains.</title>
        <authorList>
            <person name="Szabo A."/>
            <person name="Korponai K."/>
            <person name="Felfoldi T."/>
        </authorList>
    </citation>
    <scope>NUCLEOTIDE SEQUENCE</scope>
    <source>
        <strain evidence="9">DSM 107340</strain>
    </source>
</reference>
<evidence type="ECO:0000256" key="5">
    <source>
        <dbReference type="ARBA" id="ARBA00023136"/>
    </source>
</evidence>
<comment type="subcellular location">
    <subcellularLocation>
        <location evidence="1 7">Cell outer membrane</location>
        <topology evidence="1 7">Multi-pass membrane protein</topology>
    </subcellularLocation>
</comment>
<evidence type="ECO:0000256" key="1">
    <source>
        <dbReference type="ARBA" id="ARBA00004571"/>
    </source>
</evidence>
<evidence type="ECO:0000256" key="3">
    <source>
        <dbReference type="ARBA" id="ARBA00022452"/>
    </source>
</evidence>
<dbReference type="InterPro" id="IPR008969">
    <property type="entry name" value="CarboxyPept-like_regulatory"/>
</dbReference>
<evidence type="ECO:0000256" key="6">
    <source>
        <dbReference type="ARBA" id="ARBA00023237"/>
    </source>
</evidence>
<dbReference type="SUPFAM" id="SSF56935">
    <property type="entry name" value="Porins"/>
    <property type="match status" value="1"/>
</dbReference>
<keyword evidence="6 7" id="KW-0998">Cell outer membrane</keyword>
<comment type="similarity">
    <text evidence="7">Belongs to the TonB-dependent receptor family.</text>
</comment>
<proteinExistence type="inferred from homology"/>
<evidence type="ECO:0000313" key="9">
    <source>
        <dbReference type="EMBL" id="MCH7398585.1"/>
    </source>
</evidence>
<name>A0ABS9UPN6_9BACT</name>
<dbReference type="Pfam" id="PF13715">
    <property type="entry name" value="CarbopepD_reg_2"/>
    <property type="match status" value="1"/>
</dbReference>
<dbReference type="Gene3D" id="2.40.170.20">
    <property type="entry name" value="TonB-dependent receptor, beta-barrel domain"/>
    <property type="match status" value="1"/>
</dbReference>
<dbReference type="Gene3D" id="2.60.40.1120">
    <property type="entry name" value="Carboxypeptidase-like, regulatory domain"/>
    <property type="match status" value="1"/>
</dbReference>
<dbReference type="InterPro" id="IPR023996">
    <property type="entry name" value="TonB-dep_OMP_SusC/RagA"/>
</dbReference>
<dbReference type="InterPro" id="IPR023997">
    <property type="entry name" value="TonB-dep_OMP_SusC/RagA_CS"/>
</dbReference>
<evidence type="ECO:0000256" key="7">
    <source>
        <dbReference type="PROSITE-ProRule" id="PRU01360"/>
    </source>
</evidence>
<organism evidence="9 10">
    <name type="scientific">Belliella calami</name>
    <dbReference type="NCBI Taxonomy" id="2923436"/>
    <lineage>
        <taxon>Bacteria</taxon>
        <taxon>Pseudomonadati</taxon>
        <taxon>Bacteroidota</taxon>
        <taxon>Cytophagia</taxon>
        <taxon>Cytophagales</taxon>
        <taxon>Cyclobacteriaceae</taxon>
        <taxon>Belliella</taxon>
    </lineage>
</organism>
<keyword evidence="4 7" id="KW-0812">Transmembrane</keyword>
<protein>
    <submittedName>
        <fullName evidence="9">SusC/RagA family TonB-linked outer membrane protein</fullName>
    </submittedName>
</protein>
<dbReference type="NCBIfam" id="TIGR04056">
    <property type="entry name" value="OMP_RagA_SusC"/>
    <property type="match status" value="1"/>
</dbReference>
<dbReference type="NCBIfam" id="TIGR04057">
    <property type="entry name" value="SusC_RagA_signa"/>
    <property type="match status" value="1"/>
</dbReference>
<feature type="domain" description="TonB-dependent receptor plug" evidence="8">
    <location>
        <begin position="128"/>
        <end position="241"/>
    </location>
</feature>
<evidence type="ECO:0000313" key="10">
    <source>
        <dbReference type="Proteomes" id="UP001165488"/>
    </source>
</evidence>
<keyword evidence="2 7" id="KW-0813">Transport</keyword>
<keyword evidence="5 7" id="KW-0472">Membrane</keyword>
<evidence type="ECO:0000256" key="2">
    <source>
        <dbReference type="ARBA" id="ARBA00022448"/>
    </source>
</evidence>
<evidence type="ECO:0000259" key="8">
    <source>
        <dbReference type="Pfam" id="PF07715"/>
    </source>
</evidence>
<evidence type="ECO:0000256" key="4">
    <source>
        <dbReference type="ARBA" id="ARBA00022692"/>
    </source>
</evidence>
<keyword evidence="3 7" id="KW-1134">Transmembrane beta strand</keyword>
<dbReference type="Gene3D" id="2.170.130.10">
    <property type="entry name" value="TonB-dependent receptor, plug domain"/>
    <property type="match status" value="1"/>
</dbReference>
<dbReference type="InterPro" id="IPR012910">
    <property type="entry name" value="Plug_dom"/>
</dbReference>